<evidence type="ECO:0000313" key="2">
    <source>
        <dbReference type="Proteomes" id="UP000245468"/>
    </source>
</evidence>
<dbReference type="KEGG" id="psez:HME7025_02078"/>
<keyword evidence="2" id="KW-1185">Reference proteome</keyword>
<dbReference type="EMBL" id="CP029346">
    <property type="protein sequence ID" value="AWL09926.1"/>
    <property type="molecule type" value="Genomic_DNA"/>
</dbReference>
<sequence>MSFIQEVLTYGNEIVQHALNAMNGCEGNYQQALLLLLLMPKVPSNKLNKEMTDKFFDEFPALKSIPPAKTVVEFILEDNFKDEIYNDTSDMSRWNKLTQLKQNMLDYYTHNVCESNQGGQFHEFHTKFYQMSLQLKRLRLVIQPEFHVIKNVHPVSKIPYLSVRGFWLDDNDKKVKVFTKSLGREDSYVDGKNDREMLMDASKQIQEMSFAKYQELYS</sequence>
<organism evidence="1 2">
    <name type="scientific">Aquirufa nivalisilvae</name>
    <dbReference type="NCBI Taxonomy" id="2516557"/>
    <lineage>
        <taxon>Bacteria</taxon>
        <taxon>Pseudomonadati</taxon>
        <taxon>Bacteroidota</taxon>
        <taxon>Cytophagia</taxon>
        <taxon>Cytophagales</taxon>
        <taxon>Flectobacillaceae</taxon>
        <taxon>Aquirufa</taxon>
    </lineage>
</organism>
<name>A0A2S2DX40_9BACT</name>
<accession>A0A2S2DX40</accession>
<reference evidence="2" key="1">
    <citation type="submission" date="2018-05" db="EMBL/GenBank/DDBJ databases">
        <title>Pseudarcicella sp. HME7025 Genome sequencing and assembly.</title>
        <authorList>
            <person name="Kim H."/>
            <person name="Kang H."/>
            <person name="Joh K."/>
        </authorList>
    </citation>
    <scope>NUCLEOTIDE SEQUENCE [LARGE SCALE GENOMIC DNA]</scope>
    <source>
        <strain evidence="2">HME7025</strain>
    </source>
</reference>
<proteinExistence type="predicted"/>
<evidence type="ECO:0000313" key="1">
    <source>
        <dbReference type="EMBL" id="AWL09926.1"/>
    </source>
</evidence>
<gene>
    <name evidence="1" type="ORF">HME7025_02078</name>
</gene>
<dbReference type="Proteomes" id="UP000245468">
    <property type="component" value="Chromosome"/>
</dbReference>
<dbReference type="AlphaFoldDB" id="A0A2S2DX40"/>
<protein>
    <submittedName>
        <fullName evidence="1">Uncharacterized protein</fullName>
    </submittedName>
</protein>